<dbReference type="GeneID" id="29420555"/>
<organism evidence="2 3">
    <name type="scientific">Clostridium tyrobutyricum DIVETGP</name>
    <dbReference type="NCBI Taxonomy" id="1408889"/>
    <lineage>
        <taxon>Bacteria</taxon>
        <taxon>Bacillati</taxon>
        <taxon>Bacillota</taxon>
        <taxon>Clostridia</taxon>
        <taxon>Eubacteriales</taxon>
        <taxon>Clostridiaceae</taxon>
        <taxon>Clostridium</taxon>
    </lineage>
</organism>
<feature type="transmembrane region" description="Helical" evidence="1">
    <location>
        <begin position="87"/>
        <end position="107"/>
    </location>
</feature>
<dbReference type="Proteomes" id="UP000019482">
    <property type="component" value="Unassembled WGS sequence"/>
</dbReference>
<feature type="transmembrane region" description="Helical" evidence="1">
    <location>
        <begin position="113"/>
        <end position="135"/>
    </location>
</feature>
<dbReference type="RefSeq" id="WP_017895396.1">
    <property type="nucleotide sequence ID" value="NZ_CBXI010000010.1"/>
</dbReference>
<name>W6NFK0_CLOTY</name>
<feature type="transmembrane region" description="Helical" evidence="1">
    <location>
        <begin position="174"/>
        <end position="191"/>
    </location>
</feature>
<dbReference type="OrthoDB" id="362167at2"/>
<keyword evidence="1" id="KW-0472">Membrane</keyword>
<accession>W6NFK0</accession>
<protein>
    <submittedName>
        <fullName evidence="2">Uncharacterized protein</fullName>
    </submittedName>
</protein>
<dbReference type="InterPro" id="IPR047928">
    <property type="entry name" value="Perm_prefix_1"/>
</dbReference>
<sequence length="218" mass="25051">MYEKLRKSVEELFENAPKTNRANELKEELLANLIDKYDDLVSSGKNEEDAFKIAISSIGDIDELIEGLKEKDIFNYDQMQKHRKRSAFILSISIGLYIMSVVVLIMLNEVFMVNENISVCIMLTIDAIATCFIIYNAASRPRYVKSDDTIVEEFKEWKSSNNAEKEIMKSIKSIVWLGIVALYFILSFVFGAWAYSWIIFIIGAAVEKIITLSFRLKE</sequence>
<reference evidence="2 3" key="1">
    <citation type="journal article" date="2015" name="Genome Announc.">
        <title>Draft Genome Sequence of Clostridium tyrobutyricum Strain DIVETGP, Isolated from Cow's Milk for Grana Padano Production.</title>
        <authorList>
            <person name="Soggiu A."/>
            <person name="Piras C."/>
            <person name="Gaiarsa S."/>
            <person name="Sassera D."/>
            <person name="Roncada P."/>
            <person name="Bendixen E."/>
            <person name="Brasca M."/>
            <person name="Bonizzi L."/>
        </authorList>
    </citation>
    <scope>NUCLEOTIDE SEQUENCE [LARGE SCALE GENOMIC DNA]</scope>
    <source>
        <strain evidence="2 3">DIVETGP</strain>
    </source>
</reference>
<evidence type="ECO:0000313" key="2">
    <source>
        <dbReference type="EMBL" id="CDL90842.1"/>
    </source>
</evidence>
<evidence type="ECO:0000256" key="1">
    <source>
        <dbReference type="SAM" id="Phobius"/>
    </source>
</evidence>
<keyword evidence="1" id="KW-0812">Transmembrane</keyword>
<keyword evidence="3" id="KW-1185">Reference proteome</keyword>
<dbReference type="NCBIfam" id="NF038403">
    <property type="entry name" value="perm_prefix_1"/>
    <property type="match status" value="1"/>
</dbReference>
<dbReference type="EMBL" id="CBXI010000010">
    <property type="protein sequence ID" value="CDL90842.1"/>
    <property type="molecule type" value="Genomic_DNA"/>
</dbReference>
<evidence type="ECO:0000313" key="3">
    <source>
        <dbReference type="Proteomes" id="UP000019482"/>
    </source>
</evidence>
<dbReference type="AlphaFoldDB" id="W6NFK0"/>
<keyword evidence="1" id="KW-1133">Transmembrane helix</keyword>
<gene>
    <name evidence="2" type="ORF">CTDIVETGP_0912</name>
</gene>
<feature type="transmembrane region" description="Helical" evidence="1">
    <location>
        <begin position="197"/>
        <end position="216"/>
    </location>
</feature>
<proteinExistence type="predicted"/>
<comment type="caution">
    <text evidence="2">The sequence shown here is derived from an EMBL/GenBank/DDBJ whole genome shotgun (WGS) entry which is preliminary data.</text>
</comment>